<reference evidence="2 3" key="1">
    <citation type="journal article" date="2013" name="Environ. Microbiol.">
        <title>Complete genome, catabolic sub-proteomes and key-metabolites of Desulfobacula toluolica Tol2, a marine, aromatic compound-degrading, sulfate-reducing bacterium.</title>
        <authorList>
            <person name="Wohlbrand L."/>
            <person name="Jacob J.H."/>
            <person name="Kube M."/>
            <person name="Mussmann M."/>
            <person name="Jarling R."/>
            <person name="Beck A."/>
            <person name="Amann R."/>
            <person name="Wilkes H."/>
            <person name="Reinhardt R."/>
            <person name="Rabus R."/>
        </authorList>
    </citation>
    <scope>NUCLEOTIDE SEQUENCE [LARGE SCALE GENOMIC DNA]</scope>
    <source>
        <strain evidence="3">DSM 7467 / Tol2</strain>
    </source>
</reference>
<evidence type="ECO:0000256" key="1">
    <source>
        <dbReference type="SAM" id="MobiDB-lite"/>
    </source>
</evidence>
<dbReference type="STRING" id="651182.TOL2_C42730"/>
<feature type="region of interest" description="Disordered" evidence="1">
    <location>
        <begin position="1"/>
        <end position="23"/>
    </location>
</feature>
<evidence type="ECO:0000313" key="3">
    <source>
        <dbReference type="Proteomes" id="UP000007347"/>
    </source>
</evidence>
<dbReference type="AlphaFoldDB" id="K0NCX5"/>
<name>K0NCX5_DESTT</name>
<dbReference type="RefSeq" id="WP_014959609.1">
    <property type="nucleotide sequence ID" value="NC_018645.1"/>
</dbReference>
<protein>
    <submittedName>
        <fullName evidence="2">Uncharacterized protein</fullName>
    </submittedName>
</protein>
<accession>K0NCX5</accession>
<dbReference type="EMBL" id="FO203503">
    <property type="protein sequence ID" value="CCK82429.1"/>
    <property type="molecule type" value="Genomic_DNA"/>
</dbReference>
<dbReference type="Proteomes" id="UP000007347">
    <property type="component" value="Chromosome"/>
</dbReference>
<gene>
    <name evidence="2" type="ordered locus">TOL2_C42730</name>
</gene>
<evidence type="ECO:0000313" key="2">
    <source>
        <dbReference type="EMBL" id="CCK82429.1"/>
    </source>
</evidence>
<dbReference type="KEGG" id="dto:TOL2_C42730"/>
<sequence length="203" mass="23711">MNTHHKFQPSIDQEKTESSTSIKENLSQDNLRYYMLFDRNPEKQTLNRIDKQILKQVRGEIKSKYPGQDLTPFAKKIFEAYRSGYALGKSWVTNKNKRLKTDHDPGGIFPGSGDTMHDRMQFAEFFILYLDEWYREGYKLTIGPREAYHLFRADLLASEVEARKKENLGKDAYEISRDVLRYHSAYMEEKALAVKETLNKGGV</sequence>
<dbReference type="HOGENOM" id="CLU_1347103_0_0_7"/>
<keyword evidence="3" id="KW-1185">Reference proteome</keyword>
<organism evidence="2 3">
    <name type="scientific">Desulfobacula toluolica (strain DSM 7467 / Tol2)</name>
    <dbReference type="NCBI Taxonomy" id="651182"/>
    <lineage>
        <taxon>Bacteria</taxon>
        <taxon>Pseudomonadati</taxon>
        <taxon>Thermodesulfobacteriota</taxon>
        <taxon>Desulfobacteria</taxon>
        <taxon>Desulfobacterales</taxon>
        <taxon>Desulfobacteraceae</taxon>
        <taxon>Desulfobacula</taxon>
    </lineage>
</organism>
<proteinExistence type="predicted"/>